<proteinExistence type="predicted"/>
<evidence type="ECO:0000313" key="2">
    <source>
        <dbReference type="Proteomes" id="UP000054560"/>
    </source>
</evidence>
<dbReference type="STRING" id="667725.A0A0L0FAU6"/>
<reference evidence="1 2" key="1">
    <citation type="submission" date="2011-02" db="EMBL/GenBank/DDBJ databases">
        <title>The Genome Sequence of Sphaeroforma arctica JP610.</title>
        <authorList>
            <consortium name="The Broad Institute Genome Sequencing Platform"/>
            <person name="Russ C."/>
            <person name="Cuomo C."/>
            <person name="Young S.K."/>
            <person name="Zeng Q."/>
            <person name="Gargeya S."/>
            <person name="Alvarado L."/>
            <person name="Berlin A."/>
            <person name="Chapman S.B."/>
            <person name="Chen Z."/>
            <person name="Freedman E."/>
            <person name="Gellesch M."/>
            <person name="Goldberg J."/>
            <person name="Griggs A."/>
            <person name="Gujja S."/>
            <person name="Heilman E."/>
            <person name="Heiman D."/>
            <person name="Howarth C."/>
            <person name="Mehta T."/>
            <person name="Neiman D."/>
            <person name="Pearson M."/>
            <person name="Roberts A."/>
            <person name="Saif S."/>
            <person name="Shea T."/>
            <person name="Shenoy N."/>
            <person name="Sisk P."/>
            <person name="Stolte C."/>
            <person name="Sykes S."/>
            <person name="White J."/>
            <person name="Yandava C."/>
            <person name="Burger G."/>
            <person name="Gray M.W."/>
            <person name="Holland P.W.H."/>
            <person name="King N."/>
            <person name="Lang F.B.F."/>
            <person name="Roger A.J."/>
            <person name="Ruiz-Trillo I."/>
            <person name="Haas B."/>
            <person name="Nusbaum C."/>
            <person name="Birren B."/>
        </authorList>
    </citation>
    <scope>NUCLEOTIDE SEQUENCE [LARGE SCALE GENOMIC DNA]</scope>
    <source>
        <strain evidence="1 2">JP610</strain>
    </source>
</reference>
<dbReference type="RefSeq" id="XP_014147120.1">
    <property type="nucleotide sequence ID" value="XM_014291645.1"/>
</dbReference>
<accession>A0A0L0FAU6</accession>
<evidence type="ECO:0000313" key="1">
    <source>
        <dbReference type="EMBL" id="KNC73218.1"/>
    </source>
</evidence>
<dbReference type="GeneID" id="25914727"/>
<feature type="non-terminal residue" evidence="1">
    <location>
        <position position="58"/>
    </location>
</feature>
<organism evidence="1 2">
    <name type="scientific">Sphaeroforma arctica JP610</name>
    <dbReference type="NCBI Taxonomy" id="667725"/>
    <lineage>
        <taxon>Eukaryota</taxon>
        <taxon>Ichthyosporea</taxon>
        <taxon>Ichthyophonida</taxon>
        <taxon>Sphaeroforma</taxon>
    </lineage>
</organism>
<keyword evidence="2" id="KW-1185">Reference proteome</keyword>
<protein>
    <submittedName>
        <fullName evidence="1">Uncharacterized protein</fullName>
    </submittedName>
</protein>
<dbReference type="OrthoDB" id="10264149at2759"/>
<dbReference type="EMBL" id="KQ245914">
    <property type="protein sequence ID" value="KNC73218.1"/>
    <property type="molecule type" value="Genomic_DNA"/>
</dbReference>
<dbReference type="AlphaFoldDB" id="A0A0L0FAU6"/>
<sequence>MRGARLHAELTAINLNLPARVYMPLMVASDSRQHHIVRVPPTESVILNSKDRVPFMIL</sequence>
<gene>
    <name evidence="1" type="ORF">SARC_14223</name>
</gene>
<name>A0A0L0FAU6_9EUKA</name>
<dbReference type="Proteomes" id="UP000054560">
    <property type="component" value="Unassembled WGS sequence"/>
</dbReference>